<keyword evidence="5" id="KW-0804">Transcription</keyword>
<dbReference type="Pfam" id="PF07777">
    <property type="entry name" value="MFMR"/>
    <property type="match status" value="1"/>
</dbReference>
<dbReference type="InterPro" id="IPR004827">
    <property type="entry name" value="bZIP"/>
</dbReference>
<dbReference type="Proteomes" id="UP001346149">
    <property type="component" value="Unassembled WGS sequence"/>
</dbReference>
<evidence type="ECO:0000256" key="3">
    <source>
        <dbReference type="ARBA" id="ARBA00023015"/>
    </source>
</evidence>
<dbReference type="FunFam" id="1.20.5.170:FF:000020">
    <property type="entry name" value="BZIP transcription factor"/>
    <property type="match status" value="1"/>
</dbReference>
<dbReference type="PANTHER" id="PTHR45967">
    <property type="entry name" value="G-BOX-BINDING FACTOR 3-RELATED"/>
    <property type="match status" value="1"/>
</dbReference>
<feature type="region of interest" description="Disordered" evidence="8">
    <location>
        <begin position="92"/>
        <end position="194"/>
    </location>
</feature>
<reference evidence="10 11" key="1">
    <citation type="journal article" date="2023" name="Hortic Res">
        <title>Pangenome of water caltrop reveals structural variations and asymmetric subgenome divergence after allopolyploidization.</title>
        <authorList>
            <person name="Zhang X."/>
            <person name="Chen Y."/>
            <person name="Wang L."/>
            <person name="Yuan Y."/>
            <person name="Fang M."/>
            <person name="Shi L."/>
            <person name="Lu R."/>
            <person name="Comes H.P."/>
            <person name="Ma Y."/>
            <person name="Chen Y."/>
            <person name="Huang G."/>
            <person name="Zhou Y."/>
            <person name="Zheng Z."/>
            <person name="Qiu Y."/>
        </authorList>
    </citation>
    <scope>NUCLEOTIDE SEQUENCE [LARGE SCALE GENOMIC DNA]</scope>
    <source>
        <strain evidence="10">F231</strain>
    </source>
</reference>
<comment type="subcellular location">
    <subcellularLocation>
        <location evidence="1">Nucleus</location>
    </subcellularLocation>
</comment>
<name>A0AAN7LFV7_TRANT</name>
<feature type="compositionally biased region" description="Basic and acidic residues" evidence="8">
    <location>
        <begin position="112"/>
        <end position="129"/>
    </location>
</feature>
<dbReference type="GO" id="GO:0003700">
    <property type="term" value="F:DNA-binding transcription factor activity"/>
    <property type="evidence" value="ECO:0007669"/>
    <property type="project" value="InterPro"/>
</dbReference>
<sequence length="355" mass="38443">MGNQEDAKSIKSEKPSTPPTPDQTQVHVYPDWAAAQAYYGPRISLPSYYTSALPPGYAPHPYIWGPPQQFIPPYGAPCAASYSDGAVYAHAQPSAPMTSTPTNGETPSKPLGDADHGLMNKLKSFDGLRKPITNGNVEAAGNGAKPRASESTETEGTSDDSYGNTSGADQGKRLYNGTSPAAVGKSEGGAAPDISLNMQSEAWLMNERELKREKRKQSNRESARRSRLRKQAEAEELALRVGHLTAENAALKAEINGLMQDSNNLRQENAVLMEKLKHPEAEEACVEGSDTEVDEKFPITTENLLSKVDNASLTEMSTEEEEEAYHKKVENSNAGSRLRQLLTKKPRPNAAATTT</sequence>
<comment type="similarity">
    <text evidence="2">Belongs to the bZIP family.</text>
</comment>
<feature type="compositionally biased region" description="Basic and acidic residues" evidence="8">
    <location>
        <begin position="207"/>
        <end position="224"/>
    </location>
</feature>
<organism evidence="10 11">
    <name type="scientific">Trapa natans</name>
    <name type="common">Water chestnut</name>
    <dbReference type="NCBI Taxonomy" id="22666"/>
    <lineage>
        <taxon>Eukaryota</taxon>
        <taxon>Viridiplantae</taxon>
        <taxon>Streptophyta</taxon>
        <taxon>Embryophyta</taxon>
        <taxon>Tracheophyta</taxon>
        <taxon>Spermatophyta</taxon>
        <taxon>Magnoliopsida</taxon>
        <taxon>eudicotyledons</taxon>
        <taxon>Gunneridae</taxon>
        <taxon>Pentapetalae</taxon>
        <taxon>rosids</taxon>
        <taxon>malvids</taxon>
        <taxon>Myrtales</taxon>
        <taxon>Lythraceae</taxon>
        <taxon>Trapa</taxon>
    </lineage>
</organism>
<proteinExistence type="inferred from homology"/>
<keyword evidence="3" id="KW-0805">Transcription regulation</keyword>
<evidence type="ECO:0000256" key="1">
    <source>
        <dbReference type="ARBA" id="ARBA00004123"/>
    </source>
</evidence>
<dbReference type="SUPFAM" id="SSF57959">
    <property type="entry name" value="Leucine zipper domain"/>
    <property type="match status" value="1"/>
</dbReference>
<dbReference type="EMBL" id="JAXQNO010000012">
    <property type="protein sequence ID" value="KAK4787273.1"/>
    <property type="molecule type" value="Genomic_DNA"/>
</dbReference>
<evidence type="ECO:0000256" key="8">
    <source>
        <dbReference type="SAM" id="MobiDB-lite"/>
    </source>
</evidence>
<keyword evidence="4" id="KW-0238">DNA-binding</keyword>
<evidence type="ECO:0000259" key="9">
    <source>
        <dbReference type="PROSITE" id="PS50217"/>
    </source>
</evidence>
<dbReference type="InterPro" id="IPR046347">
    <property type="entry name" value="bZIP_sf"/>
</dbReference>
<evidence type="ECO:0000313" key="11">
    <source>
        <dbReference type="Proteomes" id="UP001346149"/>
    </source>
</evidence>
<accession>A0AAN7LFV7</accession>
<dbReference type="SMART" id="SM00338">
    <property type="entry name" value="BRLZ"/>
    <property type="match status" value="1"/>
</dbReference>
<dbReference type="GO" id="GO:0000976">
    <property type="term" value="F:transcription cis-regulatory region binding"/>
    <property type="evidence" value="ECO:0007669"/>
    <property type="project" value="UniProtKB-ARBA"/>
</dbReference>
<comment type="caution">
    <text evidence="10">The sequence shown here is derived from an EMBL/GenBank/DDBJ whole genome shotgun (WGS) entry which is preliminary data.</text>
</comment>
<feature type="compositionally biased region" description="Polar residues" evidence="8">
    <location>
        <begin position="95"/>
        <end position="106"/>
    </location>
</feature>
<feature type="coiled-coil region" evidence="7">
    <location>
        <begin position="234"/>
        <end position="275"/>
    </location>
</feature>
<dbReference type="InterPro" id="IPR045314">
    <property type="entry name" value="bZIP_plant_GBF1"/>
</dbReference>
<keyword evidence="7" id="KW-0175">Coiled coil</keyword>
<dbReference type="InterPro" id="IPR012900">
    <property type="entry name" value="MFMR"/>
</dbReference>
<evidence type="ECO:0000256" key="4">
    <source>
        <dbReference type="ARBA" id="ARBA00023125"/>
    </source>
</evidence>
<dbReference type="PROSITE" id="PS50217">
    <property type="entry name" value="BZIP"/>
    <property type="match status" value="1"/>
</dbReference>
<keyword evidence="11" id="KW-1185">Reference proteome</keyword>
<dbReference type="GO" id="GO:0046983">
    <property type="term" value="F:protein dimerization activity"/>
    <property type="evidence" value="ECO:0007669"/>
    <property type="project" value="UniProtKB-ARBA"/>
</dbReference>
<feature type="region of interest" description="Disordered" evidence="8">
    <location>
        <begin position="207"/>
        <end position="232"/>
    </location>
</feature>
<dbReference type="Gene3D" id="1.20.5.170">
    <property type="match status" value="1"/>
</dbReference>
<evidence type="ECO:0000256" key="6">
    <source>
        <dbReference type="ARBA" id="ARBA00023242"/>
    </source>
</evidence>
<protein>
    <recommendedName>
        <fullName evidence="9">BZIP domain-containing protein</fullName>
    </recommendedName>
</protein>
<dbReference type="PROSITE" id="PS00036">
    <property type="entry name" value="BZIP_BASIC"/>
    <property type="match status" value="1"/>
</dbReference>
<evidence type="ECO:0000256" key="7">
    <source>
        <dbReference type="SAM" id="Coils"/>
    </source>
</evidence>
<feature type="region of interest" description="Disordered" evidence="8">
    <location>
        <begin position="1"/>
        <end position="25"/>
    </location>
</feature>
<dbReference type="PANTHER" id="PTHR45967:SF1">
    <property type="entry name" value="G-BOX-BINDING FACTOR 3"/>
    <property type="match status" value="1"/>
</dbReference>
<keyword evidence="6" id="KW-0539">Nucleus</keyword>
<feature type="compositionally biased region" description="Basic and acidic residues" evidence="8">
    <location>
        <begin position="1"/>
        <end position="14"/>
    </location>
</feature>
<feature type="domain" description="BZIP" evidence="9">
    <location>
        <begin position="209"/>
        <end position="272"/>
    </location>
</feature>
<gene>
    <name evidence="10" type="ORF">SAY86_011106</name>
</gene>
<dbReference type="InterPro" id="IPR044827">
    <property type="entry name" value="GBF-like"/>
</dbReference>
<evidence type="ECO:0000256" key="2">
    <source>
        <dbReference type="ARBA" id="ARBA00007163"/>
    </source>
</evidence>
<dbReference type="GO" id="GO:0005634">
    <property type="term" value="C:nucleus"/>
    <property type="evidence" value="ECO:0007669"/>
    <property type="project" value="UniProtKB-SubCell"/>
</dbReference>
<evidence type="ECO:0000256" key="5">
    <source>
        <dbReference type="ARBA" id="ARBA00023163"/>
    </source>
</evidence>
<dbReference type="CDD" id="cd14702">
    <property type="entry name" value="bZIP_plant_GBF1"/>
    <property type="match status" value="1"/>
</dbReference>
<feature type="compositionally biased region" description="Polar residues" evidence="8">
    <location>
        <begin position="159"/>
        <end position="168"/>
    </location>
</feature>
<dbReference type="Pfam" id="PF00170">
    <property type="entry name" value="bZIP_1"/>
    <property type="match status" value="1"/>
</dbReference>
<feature type="region of interest" description="Disordered" evidence="8">
    <location>
        <begin position="310"/>
        <end position="355"/>
    </location>
</feature>
<evidence type="ECO:0000313" key="10">
    <source>
        <dbReference type="EMBL" id="KAK4787273.1"/>
    </source>
</evidence>
<dbReference type="AlphaFoldDB" id="A0AAN7LFV7"/>